<dbReference type="AlphaFoldDB" id="A0A179HDF7"/>
<comment type="caution">
    <text evidence="2">The sequence shown here is derived from an EMBL/GenBank/DDBJ whole genome shotgun (WGS) entry which is preliminary data.</text>
</comment>
<reference evidence="2 3" key="1">
    <citation type="submission" date="2016-02" db="EMBL/GenBank/DDBJ databases">
        <title>Biosynthesis of antibiotic leucinostatins and their inhibition on Phytophthora in bio-control Purpureocillium lilacinum.</title>
        <authorList>
            <person name="Wang G."/>
            <person name="Liu Z."/>
            <person name="Lin R."/>
            <person name="Li E."/>
            <person name="Mao Z."/>
            <person name="Ling J."/>
            <person name="Yin W."/>
            <person name="Xie B."/>
        </authorList>
    </citation>
    <scope>NUCLEOTIDE SEQUENCE [LARGE SCALE GENOMIC DNA]</scope>
    <source>
        <strain evidence="2">PLFJ-1</strain>
    </source>
</reference>
<feature type="region of interest" description="Disordered" evidence="1">
    <location>
        <begin position="93"/>
        <end position="119"/>
    </location>
</feature>
<sequence length="155" mass="17131">MGRAGLGWAGRAGRAAHPKGGLELSSRRDDGQRAGECVWRAETTGTAQWMSGCCTEPKQQREREGMAGMGWWRSDEWRSSRLLLSRPSFVKISSSCSTTTSTGRTSTSPAQAQRRHQAEEEGALVGGEQFLEHTHTPSLTYYPYYYGAREVSGLR</sequence>
<evidence type="ECO:0000256" key="1">
    <source>
        <dbReference type="SAM" id="MobiDB-lite"/>
    </source>
</evidence>
<accession>A0A179HDF7</accession>
<organism evidence="2 3">
    <name type="scientific">Purpureocillium lilacinum</name>
    <name type="common">Paecilomyces lilacinus</name>
    <dbReference type="NCBI Taxonomy" id="33203"/>
    <lineage>
        <taxon>Eukaryota</taxon>
        <taxon>Fungi</taxon>
        <taxon>Dikarya</taxon>
        <taxon>Ascomycota</taxon>
        <taxon>Pezizomycotina</taxon>
        <taxon>Sordariomycetes</taxon>
        <taxon>Hypocreomycetidae</taxon>
        <taxon>Hypocreales</taxon>
        <taxon>Ophiocordycipitaceae</taxon>
        <taxon>Purpureocillium</taxon>
    </lineage>
</organism>
<evidence type="ECO:0000313" key="2">
    <source>
        <dbReference type="EMBL" id="OAQ88247.1"/>
    </source>
</evidence>
<evidence type="ECO:0000313" key="3">
    <source>
        <dbReference type="Proteomes" id="UP000078340"/>
    </source>
</evidence>
<name>A0A179HDF7_PURLI</name>
<protein>
    <submittedName>
        <fullName evidence="2">Uncharacterized protein</fullName>
    </submittedName>
</protein>
<dbReference type="Proteomes" id="UP000078340">
    <property type="component" value="Unassembled WGS sequence"/>
</dbReference>
<gene>
    <name evidence="2" type="ORF">VFPFJ_06712</name>
</gene>
<feature type="region of interest" description="Disordered" evidence="1">
    <location>
        <begin position="1"/>
        <end position="32"/>
    </location>
</feature>
<proteinExistence type="predicted"/>
<feature type="compositionally biased region" description="Low complexity" evidence="1">
    <location>
        <begin position="93"/>
        <end position="108"/>
    </location>
</feature>
<dbReference type="EMBL" id="LSBI01000006">
    <property type="protein sequence ID" value="OAQ88247.1"/>
    <property type="molecule type" value="Genomic_DNA"/>
</dbReference>
<feature type="compositionally biased region" description="Gly residues" evidence="1">
    <location>
        <begin position="1"/>
        <end position="10"/>
    </location>
</feature>